<dbReference type="RefSeq" id="WP_186411203.1">
    <property type="nucleotide sequence ID" value="NZ_FLQY01000188.1"/>
</dbReference>
<reference evidence="1 2" key="1">
    <citation type="submission" date="2016-06" db="EMBL/GenBank/DDBJ databases">
        <authorList>
            <person name="Kjaerup R.B."/>
            <person name="Dalgaard T.S."/>
            <person name="Juul-Madsen H.R."/>
        </authorList>
    </citation>
    <scope>NUCLEOTIDE SEQUENCE [LARGE SCALE GENOMIC DNA]</scope>
    <source>
        <strain evidence="1">2</strain>
    </source>
</reference>
<evidence type="ECO:0000313" key="2">
    <source>
        <dbReference type="Proteomes" id="UP000199600"/>
    </source>
</evidence>
<sequence length="139" mass="15789">MLRLADTSIRLYRKKDGTASVRLRSYLMINTDIGFRLSAYLNKIECSVAIVDGPTVHFDEVAYSEHCTYKMNHMVHDFWATGSTPYGAMKDTTVGLLRIEYRLFSFEGQGEPSIIEQVVPVVARGTAEQRFGKRYRNAA</sequence>
<dbReference type="Proteomes" id="UP000199600">
    <property type="component" value="Unassembled WGS sequence"/>
</dbReference>
<proteinExistence type="predicted"/>
<organism evidence="1 2">
    <name type="scientific">Candidatus Propionivibrio aalborgensis</name>
    <dbReference type="NCBI Taxonomy" id="1860101"/>
    <lineage>
        <taxon>Bacteria</taxon>
        <taxon>Pseudomonadati</taxon>
        <taxon>Pseudomonadota</taxon>
        <taxon>Betaproteobacteria</taxon>
        <taxon>Rhodocyclales</taxon>
        <taxon>Rhodocyclaceae</taxon>
        <taxon>Propionivibrio</taxon>
    </lineage>
</organism>
<protein>
    <submittedName>
        <fullName evidence="1">Uncharacterized protein</fullName>
    </submittedName>
</protein>
<dbReference type="EMBL" id="FLQY01000188">
    <property type="protein sequence ID" value="SBT08349.1"/>
    <property type="molecule type" value="Genomic_DNA"/>
</dbReference>
<gene>
    <name evidence="1" type="ORF">PROAA_2680005</name>
</gene>
<name>A0A1A8XTD9_9RHOO</name>
<dbReference type="AlphaFoldDB" id="A0A1A8XTD9"/>
<evidence type="ECO:0000313" key="1">
    <source>
        <dbReference type="EMBL" id="SBT08349.1"/>
    </source>
</evidence>
<accession>A0A1A8XTD9</accession>
<keyword evidence="2" id="KW-1185">Reference proteome</keyword>